<evidence type="ECO:0000313" key="5">
    <source>
        <dbReference type="Proteomes" id="UP000177053"/>
    </source>
</evidence>
<dbReference type="GO" id="GO:0032259">
    <property type="term" value="P:methylation"/>
    <property type="evidence" value="ECO:0007669"/>
    <property type="project" value="UniProtKB-KW"/>
</dbReference>
<keyword evidence="2" id="KW-0808">Transferase</keyword>
<feature type="domain" description="Methyltransferase" evidence="3">
    <location>
        <begin position="49"/>
        <end position="144"/>
    </location>
</feature>
<dbReference type="Gene3D" id="3.40.50.150">
    <property type="entry name" value="Vaccinia Virus protein VP39"/>
    <property type="match status" value="1"/>
</dbReference>
<evidence type="ECO:0000259" key="3">
    <source>
        <dbReference type="Pfam" id="PF13649"/>
    </source>
</evidence>
<evidence type="ECO:0000313" key="4">
    <source>
        <dbReference type="EMBL" id="OGM11829.1"/>
    </source>
</evidence>
<evidence type="ECO:0000256" key="2">
    <source>
        <dbReference type="ARBA" id="ARBA00022679"/>
    </source>
</evidence>
<dbReference type="EMBL" id="MGFS01000009">
    <property type="protein sequence ID" value="OGM11829.1"/>
    <property type="molecule type" value="Genomic_DNA"/>
</dbReference>
<proteinExistence type="predicted"/>
<dbReference type="Proteomes" id="UP000177053">
    <property type="component" value="Unassembled WGS sequence"/>
</dbReference>
<dbReference type="InterPro" id="IPR041698">
    <property type="entry name" value="Methyltransf_25"/>
</dbReference>
<protein>
    <recommendedName>
        <fullName evidence="3">Methyltransferase domain-containing protein</fullName>
    </recommendedName>
</protein>
<reference evidence="4 5" key="1">
    <citation type="journal article" date="2016" name="Nat. Commun.">
        <title>Thousands of microbial genomes shed light on interconnected biogeochemical processes in an aquifer system.</title>
        <authorList>
            <person name="Anantharaman K."/>
            <person name="Brown C.T."/>
            <person name="Hug L.A."/>
            <person name="Sharon I."/>
            <person name="Castelle C.J."/>
            <person name="Probst A.J."/>
            <person name="Thomas B.C."/>
            <person name="Singh A."/>
            <person name="Wilkins M.J."/>
            <person name="Karaoz U."/>
            <person name="Brodie E.L."/>
            <person name="Williams K.H."/>
            <person name="Hubbard S.S."/>
            <person name="Banfield J.F."/>
        </authorList>
    </citation>
    <scope>NUCLEOTIDE SEQUENCE [LARGE SCALE GENOMIC DNA]</scope>
</reference>
<dbReference type="CDD" id="cd02440">
    <property type="entry name" value="AdoMet_MTases"/>
    <property type="match status" value="1"/>
</dbReference>
<evidence type="ECO:0000256" key="1">
    <source>
        <dbReference type="ARBA" id="ARBA00022603"/>
    </source>
</evidence>
<dbReference type="SUPFAM" id="SSF53335">
    <property type="entry name" value="S-adenosyl-L-methionine-dependent methyltransferases"/>
    <property type="match status" value="1"/>
</dbReference>
<gene>
    <name evidence="4" type="ORF">A2Z22_00095</name>
</gene>
<accession>A0A1F7XAL9</accession>
<comment type="caution">
    <text evidence="4">The sequence shown here is derived from an EMBL/GenBank/DDBJ whole genome shotgun (WGS) entry which is preliminary data.</text>
</comment>
<dbReference type="AlphaFoldDB" id="A0A1F7XAL9"/>
<name>A0A1F7XAL9_9BACT</name>
<sequence>MSENVNLTKTKNTYEDPCLVTGYAQKHSYNPKMQQAVEKFAKTLTGKRIVDVGCGPGHDSWHFARLGFEVTGVDLSSEMIKVAKSLETAKKPPTFLQGDMTELDELFKQDSFDGAWLCASLLHIPRKLVPKVLSGLRKIVTNHGKIYIGVKKGEGEQLKVDTNYGVEAKRYFVYWQKDNFRQILKDSGFVIEKFDQQTRNETTWLNFYLENRK</sequence>
<dbReference type="GO" id="GO:0008168">
    <property type="term" value="F:methyltransferase activity"/>
    <property type="evidence" value="ECO:0007669"/>
    <property type="project" value="UniProtKB-KW"/>
</dbReference>
<organism evidence="4 5">
    <name type="scientific">Candidatus Woesebacteria bacterium RBG_16_34_12</name>
    <dbReference type="NCBI Taxonomy" id="1802480"/>
    <lineage>
        <taxon>Bacteria</taxon>
        <taxon>Candidatus Woeseibacteriota</taxon>
    </lineage>
</organism>
<keyword evidence="1" id="KW-0489">Methyltransferase</keyword>
<dbReference type="InterPro" id="IPR029063">
    <property type="entry name" value="SAM-dependent_MTases_sf"/>
</dbReference>
<dbReference type="PANTHER" id="PTHR43861">
    <property type="entry name" value="TRANS-ACONITATE 2-METHYLTRANSFERASE-RELATED"/>
    <property type="match status" value="1"/>
</dbReference>
<dbReference type="Pfam" id="PF13649">
    <property type="entry name" value="Methyltransf_25"/>
    <property type="match status" value="1"/>
</dbReference>
<dbReference type="PANTHER" id="PTHR43861:SF1">
    <property type="entry name" value="TRANS-ACONITATE 2-METHYLTRANSFERASE"/>
    <property type="match status" value="1"/>
</dbReference>